<dbReference type="RefSeq" id="WP_025280718.1">
    <property type="nucleotide sequence ID" value="NZ_CP007268.1"/>
</dbReference>
<dbReference type="KEGG" id="hhc:M911_03320"/>
<sequence length="109" mass="11927">MNRAPRLIALTLVGAALLSTGCTFVKLTPEAQETRVVPADRVADCERLGSTTASMAERIGFLKRPPERIEQELEHAARNAAADMGGDTVVPRGEIIDGRRTYDVYRCLQ</sequence>
<accession>W8L338</accession>
<evidence type="ECO:0000313" key="3">
    <source>
        <dbReference type="Proteomes" id="UP000019442"/>
    </source>
</evidence>
<dbReference type="Pfam" id="PF13698">
    <property type="entry name" value="DUF4156"/>
    <property type="match status" value="1"/>
</dbReference>
<dbReference type="AlphaFoldDB" id="W8L338"/>
<organism evidence="2 3">
    <name type="scientific">Ectothiorhodospira haloalkaliphila</name>
    <dbReference type="NCBI Taxonomy" id="421628"/>
    <lineage>
        <taxon>Bacteria</taxon>
        <taxon>Pseudomonadati</taxon>
        <taxon>Pseudomonadota</taxon>
        <taxon>Gammaproteobacteria</taxon>
        <taxon>Chromatiales</taxon>
        <taxon>Ectothiorhodospiraceae</taxon>
        <taxon>Ectothiorhodospira</taxon>
    </lineage>
</organism>
<evidence type="ECO:0008006" key="4">
    <source>
        <dbReference type="Google" id="ProtNLM"/>
    </source>
</evidence>
<dbReference type="OrthoDB" id="6120981at2"/>
<dbReference type="PROSITE" id="PS51257">
    <property type="entry name" value="PROKAR_LIPOPROTEIN"/>
    <property type="match status" value="1"/>
</dbReference>
<dbReference type="EMBL" id="CP007268">
    <property type="protein sequence ID" value="AHK78365.1"/>
    <property type="molecule type" value="Genomic_DNA"/>
</dbReference>
<reference evidence="2 3" key="1">
    <citation type="journal article" date="2014" name="J Genomics">
        <title>Draft Genome Sequence of the Extremely Halophilic Phototrophic Purple Sulfur Bacterium Halorhodospira halochloris.</title>
        <authorList>
            <person name="Singh K.S."/>
            <person name="Kirksey J."/>
            <person name="Hoff W.D."/>
            <person name="Deole R."/>
        </authorList>
    </citation>
    <scope>NUCLEOTIDE SEQUENCE [LARGE SCALE GENOMIC DNA]</scope>
    <source>
        <strain evidence="2 3">A</strain>
    </source>
</reference>
<keyword evidence="1" id="KW-0732">Signal</keyword>
<protein>
    <recommendedName>
        <fullName evidence="4">Lipoprotein</fullName>
    </recommendedName>
</protein>
<dbReference type="InterPro" id="IPR025294">
    <property type="entry name" value="DUF4156"/>
</dbReference>
<name>W8L338_9GAMM</name>
<feature type="signal peptide" evidence="1">
    <location>
        <begin position="1"/>
        <end position="25"/>
    </location>
</feature>
<dbReference type="Proteomes" id="UP000019442">
    <property type="component" value="Chromosome"/>
</dbReference>
<gene>
    <name evidence="2" type="ORF">M911_03320</name>
</gene>
<keyword evidence="3" id="KW-1185">Reference proteome</keyword>
<proteinExistence type="predicted"/>
<feature type="chain" id="PRO_5004913346" description="Lipoprotein" evidence="1">
    <location>
        <begin position="26"/>
        <end position="109"/>
    </location>
</feature>
<reference evidence="3" key="2">
    <citation type="submission" date="2014-02" db="EMBL/GenBank/DDBJ databases">
        <title>Draft Genome Sequence of extremely halophilic bacteria Halorhodospira halochloris.</title>
        <authorList>
            <person name="Singh K.S."/>
        </authorList>
    </citation>
    <scope>NUCLEOTIDE SEQUENCE [LARGE SCALE GENOMIC DNA]</scope>
    <source>
        <strain evidence="3">A</strain>
    </source>
</reference>
<evidence type="ECO:0000256" key="1">
    <source>
        <dbReference type="SAM" id="SignalP"/>
    </source>
</evidence>
<evidence type="ECO:0000313" key="2">
    <source>
        <dbReference type="EMBL" id="AHK78365.1"/>
    </source>
</evidence>
<dbReference type="HOGENOM" id="CLU_155205_0_0_6"/>